<name>A0ABS6WNK0_9HYPH</name>
<dbReference type="PANTHER" id="PTHR43297:SF2">
    <property type="entry name" value="DIPEPTIDE TRANSPORT ATP-BINDING PROTEIN DPPD"/>
    <property type="match status" value="1"/>
</dbReference>
<evidence type="ECO:0000256" key="7">
    <source>
        <dbReference type="ARBA" id="ARBA00023136"/>
    </source>
</evidence>
<keyword evidence="3" id="KW-0813">Transport</keyword>
<dbReference type="PROSITE" id="PS00211">
    <property type="entry name" value="ABC_TRANSPORTER_1"/>
    <property type="match status" value="2"/>
</dbReference>
<dbReference type="Pfam" id="PF00005">
    <property type="entry name" value="ABC_tran"/>
    <property type="match status" value="2"/>
</dbReference>
<dbReference type="PROSITE" id="PS50893">
    <property type="entry name" value="ABC_TRANSPORTER_2"/>
    <property type="match status" value="2"/>
</dbReference>
<gene>
    <name evidence="10" type="ORF">KY465_05070</name>
</gene>
<proteinExistence type="inferred from homology"/>
<dbReference type="CDD" id="cd03257">
    <property type="entry name" value="ABC_NikE_OppD_transporters"/>
    <property type="match status" value="2"/>
</dbReference>
<evidence type="ECO:0000256" key="5">
    <source>
        <dbReference type="ARBA" id="ARBA00022741"/>
    </source>
</evidence>
<dbReference type="RefSeq" id="WP_219200411.1">
    <property type="nucleotide sequence ID" value="NZ_JAHWQX010000001.1"/>
</dbReference>
<reference evidence="10" key="1">
    <citation type="submission" date="2021-07" db="EMBL/GenBank/DDBJ databases">
        <title>Pseudohoeflea marina sp. nov. a polyhydroxyalcanoate-producing bacterium.</title>
        <authorList>
            <person name="Zheng W."/>
            <person name="Yu S."/>
            <person name="Huang Y."/>
        </authorList>
    </citation>
    <scope>NUCLEOTIDE SEQUENCE</scope>
    <source>
        <strain evidence="10">DP4N28-3</strain>
    </source>
</reference>
<organism evidence="10 11">
    <name type="scientific">Pseudohoeflea coraliihabitans</name>
    <dbReference type="NCBI Taxonomy" id="2860393"/>
    <lineage>
        <taxon>Bacteria</taxon>
        <taxon>Pseudomonadati</taxon>
        <taxon>Pseudomonadota</taxon>
        <taxon>Alphaproteobacteria</taxon>
        <taxon>Hyphomicrobiales</taxon>
        <taxon>Rhizobiaceae</taxon>
        <taxon>Pseudohoeflea</taxon>
    </lineage>
</organism>
<protein>
    <submittedName>
        <fullName evidence="10">ABC transporter ATP-binding protein</fullName>
    </submittedName>
</protein>
<evidence type="ECO:0000256" key="3">
    <source>
        <dbReference type="ARBA" id="ARBA00022448"/>
    </source>
</evidence>
<dbReference type="InterPro" id="IPR050388">
    <property type="entry name" value="ABC_Ni/Peptide_Import"/>
</dbReference>
<feature type="region of interest" description="Disordered" evidence="8">
    <location>
        <begin position="534"/>
        <end position="556"/>
    </location>
</feature>
<evidence type="ECO:0000256" key="8">
    <source>
        <dbReference type="SAM" id="MobiDB-lite"/>
    </source>
</evidence>
<keyword evidence="5" id="KW-0547">Nucleotide-binding</keyword>
<feature type="domain" description="ABC transporter" evidence="9">
    <location>
        <begin position="11"/>
        <end position="258"/>
    </location>
</feature>
<dbReference type="GO" id="GO:0005524">
    <property type="term" value="F:ATP binding"/>
    <property type="evidence" value="ECO:0007669"/>
    <property type="project" value="UniProtKB-KW"/>
</dbReference>
<evidence type="ECO:0000313" key="10">
    <source>
        <dbReference type="EMBL" id="MBW3096644.1"/>
    </source>
</evidence>
<feature type="domain" description="ABC transporter" evidence="9">
    <location>
        <begin position="278"/>
        <end position="528"/>
    </location>
</feature>
<keyword evidence="6 10" id="KW-0067">ATP-binding</keyword>
<dbReference type="PANTHER" id="PTHR43297">
    <property type="entry name" value="OLIGOPEPTIDE TRANSPORT ATP-BINDING PROTEIN APPD"/>
    <property type="match status" value="1"/>
</dbReference>
<keyword evidence="4" id="KW-1003">Cell membrane</keyword>
<evidence type="ECO:0000256" key="1">
    <source>
        <dbReference type="ARBA" id="ARBA00004417"/>
    </source>
</evidence>
<evidence type="ECO:0000256" key="2">
    <source>
        <dbReference type="ARBA" id="ARBA00005417"/>
    </source>
</evidence>
<dbReference type="EMBL" id="JAHWQX010000001">
    <property type="protein sequence ID" value="MBW3096644.1"/>
    <property type="molecule type" value="Genomic_DNA"/>
</dbReference>
<dbReference type="InterPro" id="IPR017871">
    <property type="entry name" value="ABC_transporter-like_CS"/>
</dbReference>
<keyword evidence="11" id="KW-1185">Reference proteome</keyword>
<dbReference type="SMART" id="SM00382">
    <property type="entry name" value="AAA"/>
    <property type="match status" value="2"/>
</dbReference>
<dbReference type="NCBIfam" id="NF008453">
    <property type="entry name" value="PRK11308.1"/>
    <property type="match status" value="2"/>
</dbReference>
<dbReference type="InterPro" id="IPR013563">
    <property type="entry name" value="Oligopep_ABC_C"/>
</dbReference>
<dbReference type="NCBIfam" id="NF007739">
    <property type="entry name" value="PRK10419.1"/>
    <property type="match status" value="2"/>
</dbReference>
<accession>A0ABS6WNK0</accession>
<evidence type="ECO:0000259" key="9">
    <source>
        <dbReference type="PROSITE" id="PS50893"/>
    </source>
</evidence>
<comment type="similarity">
    <text evidence="2">Belongs to the ABC transporter superfamily.</text>
</comment>
<comment type="caution">
    <text evidence="10">The sequence shown here is derived from an EMBL/GenBank/DDBJ whole genome shotgun (WGS) entry which is preliminary data.</text>
</comment>
<keyword evidence="7" id="KW-0472">Membrane</keyword>
<comment type="subcellular location">
    <subcellularLocation>
        <location evidence="1">Cell inner membrane</location>
        <topology evidence="1">Peripheral membrane protein</topology>
    </subcellularLocation>
</comment>
<dbReference type="InterPro" id="IPR003593">
    <property type="entry name" value="AAA+_ATPase"/>
</dbReference>
<sequence>MGQDTTSTPLVSIEGLRISLPLGSDRVMAVDGIDLSVKPGKILCIVGESGSGKSMTAHAIMGLVPKPLKVEGAIHFDGHNLADIAPSVHRGIRGSRIGMVFQEPMAALNPVMKVGKQIEEVFRFHNIPGPYDDRIVALLDSMGLPEPELLRHAYPFRLSGGQRQRVMIAMALALDPALLIADEPTTALDVTTQKQILNLLKTAQHERQMSIMLITHDFGVVAEIGDEVAVMQEGRIVERGAVKDVLHDPQHPYTQTLLAAVPDLSPRPAADAEPAPLLSAANVSKTYRTRSGWFTPGREVHAVQNVSLQLGRGETVGVVGESGSGKSTFARIVVRLLTADEGDVRLDGVDANLLDLDTRQLAPLRKRVQMVFQDPFASLNPRRTVFEIVAQGLRAHGVGRREARRRVEELLDLVALDPSAADRYPNAFSGGQRQRIGIARALALEPDVIVADEPVSALDVSIQARVLDLFADIQKRLGIGLLFITHDLRVAAQICDRVIVMRKGEVVEAGTSAQVLFDPQHEYTRLLIDSIPGRGQMPKKHGPATAAAEAMERTRE</sequence>
<evidence type="ECO:0000313" key="11">
    <source>
        <dbReference type="Proteomes" id="UP001430804"/>
    </source>
</evidence>
<evidence type="ECO:0000256" key="4">
    <source>
        <dbReference type="ARBA" id="ARBA00022475"/>
    </source>
</evidence>
<evidence type="ECO:0000256" key="6">
    <source>
        <dbReference type="ARBA" id="ARBA00022840"/>
    </source>
</evidence>
<dbReference type="Proteomes" id="UP001430804">
    <property type="component" value="Unassembled WGS sequence"/>
</dbReference>
<dbReference type="InterPro" id="IPR003439">
    <property type="entry name" value="ABC_transporter-like_ATP-bd"/>
</dbReference>
<dbReference type="Pfam" id="PF08352">
    <property type="entry name" value="oligo_HPY"/>
    <property type="match status" value="2"/>
</dbReference>